<sequence>MIIRTLFRFTHYKYPFNDLRKRILLLQFYELTFIMPDENLS</sequence>
<name>Q1PWH3_KUEST</name>
<evidence type="ECO:0000313" key="1">
    <source>
        <dbReference type="EMBL" id="CAJ71584.1"/>
    </source>
</evidence>
<protein>
    <submittedName>
        <fullName evidence="1">Uncharacterized protein</fullName>
    </submittedName>
</protein>
<gene>
    <name evidence="1" type="ORF">kustc0839</name>
</gene>
<organism evidence="1">
    <name type="scientific">Kuenenia stuttgartiensis</name>
    <dbReference type="NCBI Taxonomy" id="174633"/>
    <lineage>
        <taxon>Bacteria</taxon>
        <taxon>Pseudomonadati</taxon>
        <taxon>Planctomycetota</taxon>
        <taxon>Candidatus Brocadiia</taxon>
        <taxon>Candidatus Brocadiales</taxon>
        <taxon>Candidatus Brocadiaceae</taxon>
        <taxon>Candidatus Kuenenia</taxon>
    </lineage>
</organism>
<accession>Q1PWH3</accession>
<dbReference type="AlphaFoldDB" id="Q1PWH3"/>
<reference evidence="1" key="1">
    <citation type="journal article" date="2006" name="Nature">
        <title>Deciphering the evolution and metabolism of an anammox bacterium from a community genome.</title>
        <authorList>
            <person name="Strous M."/>
            <person name="Pelletier E."/>
            <person name="Mangenot S."/>
            <person name="Rattei T."/>
            <person name="Lehner A."/>
            <person name="Taylor M.W."/>
            <person name="Horn M."/>
            <person name="Daims H."/>
            <person name="Bartol-Mavel D."/>
            <person name="Wincker P."/>
            <person name="Barbe V."/>
            <person name="Fonknechten N."/>
            <person name="Vallenet D."/>
            <person name="Segurens B."/>
            <person name="Schenowitz-Truong C."/>
            <person name="Medigue C."/>
            <person name="Collingro A."/>
            <person name="Snel B."/>
            <person name="Dutilh B.E."/>
            <person name="OpDenCamp H.J.M."/>
            <person name="vanDerDrift C."/>
            <person name="Cirpus I."/>
            <person name="vanDePas-Schoonen K.T."/>
            <person name="Harhangi H.R."/>
            <person name="vanNiftrik L."/>
            <person name="Schmid M."/>
            <person name="Keltjens J."/>
            <person name="vanDeVossenberg J."/>
            <person name="Kartal B."/>
            <person name="Meier H."/>
            <person name="Frishman D."/>
            <person name="Huynen M.A."/>
            <person name="Mewes H."/>
            <person name="Weissenbach J."/>
            <person name="Jetten M.S.M."/>
            <person name="Wagner M."/>
            <person name="LePaslier D."/>
        </authorList>
    </citation>
    <scope>NUCLEOTIDE SEQUENCE</scope>
</reference>
<reference evidence="1" key="2">
    <citation type="submission" date="2006-01" db="EMBL/GenBank/DDBJ databases">
        <authorList>
            <person name="Genoscope"/>
        </authorList>
    </citation>
    <scope>NUCLEOTIDE SEQUENCE</scope>
</reference>
<dbReference type="EMBL" id="CT573073">
    <property type="protein sequence ID" value="CAJ71584.1"/>
    <property type="molecule type" value="Genomic_DNA"/>
</dbReference>
<proteinExistence type="predicted"/>